<comment type="caution">
    <text evidence="1">The sequence shown here is derived from an EMBL/GenBank/DDBJ whole genome shotgun (WGS) entry which is preliminary data.</text>
</comment>
<proteinExistence type="predicted"/>
<gene>
    <name evidence="1" type="ORF">F6464_09440</name>
</gene>
<evidence type="ECO:0000313" key="2">
    <source>
        <dbReference type="Proteomes" id="UP000490922"/>
    </source>
</evidence>
<dbReference type="OrthoDB" id="1327228at2"/>
<dbReference type="RefSeq" id="WP_151107566.1">
    <property type="nucleotide sequence ID" value="NZ_WAEM01000004.1"/>
</dbReference>
<dbReference type="AlphaFoldDB" id="A0A7J5ADS2"/>
<sequence>MKYIIKIFVFCFTALILINCSNDDKIIDGVFDNVQSGAILRTIKVNQATFDFNDTSSKWSVTLEEQDGTNGAIFSDIKIYATHTSDGVDSEEVFLKSIPASSFKVEGFNGYLRGDVTASLAETLSALGLSTGEYFSSDKITMRLELNLTDGRKFSVDDNSPRVTTGSYYRSPFEYSVQFSCPLADASLFNGEYEVTADAWQDYSVGTKIPVVYDSANGLLQFRILNTANPYVINSQTSYIIVNIDPSDASVTVTSNEDWDYGGGFITTVTGNGSVGSCTGDINLKLNFSGASDGNALSLIKATN</sequence>
<name>A0A7J5ADS2_9FLAO</name>
<reference evidence="1 2" key="1">
    <citation type="submission" date="2019-09" db="EMBL/GenBank/DDBJ databases">
        <title>Flavobacterium sp. nov., isolated from glacier ice.</title>
        <authorList>
            <person name="Liu Q."/>
        </authorList>
    </citation>
    <scope>NUCLEOTIDE SEQUENCE [LARGE SCALE GENOMIC DNA]</scope>
    <source>
        <strain evidence="1 2">NBRC 112527</strain>
    </source>
</reference>
<protein>
    <submittedName>
        <fullName evidence="1">Uncharacterized protein</fullName>
    </submittedName>
</protein>
<dbReference type="Proteomes" id="UP000490922">
    <property type="component" value="Unassembled WGS sequence"/>
</dbReference>
<accession>A0A7J5ADS2</accession>
<evidence type="ECO:0000313" key="1">
    <source>
        <dbReference type="EMBL" id="KAB1155736.1"/>
    </source>
</evidence>
<dbReference type="EMBL" id="WAEM01000004">
    <property type="protein sequence ID" value="KAB1155736.1"/>
    <property type="molecule type" value="Genomic_DNA"/>
</dbReference>
<keyword evidence="2" id="KW-1185">Reference proteome</keyword>
<organism evidence="1 2">
    <name type="scientific">Flavobacterium luteum</name>
    <dbReference type="NCBI Taxonomy" id="2026654"/>
    <lineage>
        <taxon>Bacteria</taxon>
        <taxon>Pseudomonadati</taxon>
        <taxon>Bacteroidota</taxon>
        <taxon>Flavobacteriia</taxon>
        <taxon>Flavobacteriales</taxon>
        <taxon>Flavobacteriaceae</taxon>
        <taxon>Flavobacterium</taxon>
    </lineage>
</organism>